<comment type="caution">
    <text evidence="2">The sequence shown here is derived from an EMBL/GenBank/DDBJ whole genome shotgun (WGS) entry which is preliminary data.</text>
</comment>
<name>A0A0N0ZW86_CHRID</name>
<evidence type="ECO:0000313" key="3">
    <source>
        <dbReference type="Proteomes" id="UP000037953"/>
    </source>
</evidence>
<evidence type="ECO:0000256" key="1">
    <source>
        <dbReference type="SAM" id="MobiDB-lite"/>
    </source>
</evidence>
<reference evidence="3" key="2">
    <citation type="submission" date="2015-09" db="EMBL/GenBank/DDBJ databases">
        <title>Draft genome sequence of a multidrug-resistant Chryseobacterium indologenes isolate from Malaysia.</title>
        <authorList>
            <person name="Yu C.Y."/>
            <person name="Ang G.Y."/>
            <person name="Chan K.-G."/>
        </authorList>
    </citation>
    <scope>NUCLEOTIDE SEQUENCE [LARGE SCALE GENOMIC DNA]</scope>
    <source>
        <strain evidence="3">CI_885</strain>
    </source>
</reference>
<dbReference type="OrthoDB" id="1412480at2"/>
<gene>
    <name evidence="2" type="ORF">AOB46_10255</name>
</gene>
<dbReference type="EMBL" id="LJOD01000005">
    <property type="protein sequence ID" value="KPE51507.1"/>
    <property type="molecule type" value="Genomic_DNA"/>
</dbReference>
<evidence type="ECO:0000313" key="2">
    <source>
        <dbReference type="EMBL" id="KPE51507.1"/>
    </source>
</evidence>
<dbReference type="Proteomes" id="UP000037953">
    <property type="component" value="Unassembled WGS sequence"/>
</dbReference>
<organism evidence="2 3">
    <name type="scientific">Chryseobacterium indologenes</name>
    <name type="common">Flavobacterium indologenes</name>
    <dbReference type="NCBI Taxonomy" id="253"/>
    <lineage>
        <taxon>Bacteria</taxon>
        <taxon>Pseudomonadati</taxon>
        <taxon>Bacteroidota</taxon>
        <taxon>Flavobacteriia</taxon>
        <taxon>Flavobacteriales</taxon>
        <taxon>Weeksellaceae</taxon>
        <taxon>Chryseobacterium group</taxon>
        <taxon>Chryseobacterium</taxon>
    </lineage>
</organism>
<dbReference type="AlphaFoldDB" id="A0A0N0ZW86"/>
<feature type="region of interest" description="Disordered" evidence="1">
    <location>
        <begin position="839"/>
        <end position="887"/>
    </location>
</feature>
<accession>A0A0N0ZW86</accession>
<dbReference type="PATRIC" id="fig|253.9.peg.3848"/>
<reference evidence="2 3" key="1">
    <citation type="journal article" date="2015" name="Genom Data">
        <title>Draft genome sequence of a multidrug-resistant Chryseobacterium indologenes isolate from Malaysia.</title>
        <authorList>
            <person name="Yu C.Y."/>
            <person name="Ang G.Y."/>
            <person name="Cheng H.J."/>
            <person name="Cheong Y.M."/>
            <person name="Yin W.F."/>
            <person name="Chan K.G."/>
        </authorList>
    </citation>
    <scope>NUCLEOTIDE SEQUENCE [LARGE SCALE GENOMIC DNA]</scope>
    <source>
        <strain evidence="2 3">CI_885</strain>
    </source>
</reference>
<protein>
    <recommendedName>
        <fullName evidence="4">DUF748 domain-containing protein</fullName>
    </recommendedName>
</protein>
<evidence type="ECO:0008006" key="4">
    <source>
        <dbReference type="Google" id="ProtNLM"/>
    </source>
</evidence>
<dbReference type="RefSeq" id="WP_062698931.1">
    <property type="nucleotide sequence ID" value="NZ_LJOD01000005.1"/>
</dbReference>
<sequence length="887" mass="99745">MKKWVKRLLLGFGFLLVILLVANFGLNMWLKTQLPDYIKKNTEYKVSYKTLDVDLGTGNILASGITVNSKNPQNTDVIGLQGTIDTLKISRFGIYDALFNKKISSSDLLLANPNLNVSLAKPISQKTGKKRNPVSFENIRINNGTINVFRHTKQKFLSVQKLDLFVENLQMTEESVEDKLPVVFDHYNITGERFFFRPDNVYAITISTISTTNGQMSVGNFRLTPLLSFDQLKKYYPHRPQLFEFSIPKMSFKDVVLKKNKISLGNADFQNPVLVVHNTGVQPKKSEKKLNFEVNLDGVKLNNASVQINKPDGNRLLYAQTLNLNVNQLKFDKVTAAEVIPVGYKDFLFSGKNIQYFNHQDFTVGSIALNPKGGELRNILLKPGTPVVGGKTTMDLKTDLVAFNINTFEFVDRKLNLDLKNVLIENVNGTIQAGESKPQKKSGSGSGIGFVKIQKISFKNSNLIYDKGKQPLALHDLNATLNAVEITPKPNNQGLDFKVKEYFLTTRNFAYRTEFYNLNVGLLKLNKNKIQVNNFAMKPLVSRARFIKMIPVERDLYDLKASQITADGNWDLFSSQKSINASQVTIQSADANIFRSKIPKDDPKVKPLYSKMLRSVKIPVSVQNLDLKNSVLVYEEDTPESAGPGKLTFSNFNMNVKNLNSAKTKGKPTRVDIKINCSFMNLAPLSVNWNFDVANQNDVFTISGKTSNLPASGINPFIRPYLHVTATSGTIQEMLFNFKGNPAGLHGTFNMKHKDLKIAVLNKHNHEKKGVLTAVANLFLKSDSGKFPEAVDVEGVERDPTKSFFNLFWKGIEQGLKKTLIGKNVDKTEKTVKNAVSSVKEMKQSVKEIKEEMRKDKNETPKPQEQKKEKKGFLRGVFKKKENPETE</sequence>
<feature type="compositionally biased region" description="Basic and acidic residues" evidence="1">
    <location>
        <begin position="840"/>
        <end position="872"/>
    </location>
</feature>
<proteinExistence type="predicted"/>